<keyword evidence="3" id="KW-0249">Electron transport</keyword>
<evidence type="ECO:0000256" key="6">
    <source>
        <dbReference type="NCBIfam" id="TIGR01068"/>
    </source>
</evidence>
<evidence type="ECO:0000256" key="4">
    <source>
        <dbReference type="ARBA" id="ARBA00023157"/>
    </source>
</evidence>
<dbReference type="SUPFAM" id="SSF52833">
    <property type="entry name" value="Thioredoxin-like"/>
    <property type="match status" value="1"/>
</dbReference>
<dbReference type="PROSITE" id="PS51352">
    <property type="entry name" value="THIOREDOXIN_2"/>
    <property type="match status" value="1"/>
</dbReference>
<keyword evidence="4" id="KW-1015">Disulfide bond</keyword>
<evidence type="ECO:0000313" key="8">
    <source>
        <dbReference type="EMBL" id="MDA3616433.1"/>
    </source>
</evidence>
<dbReference type="InterPro" id="IPR013766">
    <property type="entry name" value="Thioredoxin_domain"/>
</dbReference>
<dbReference type="PROSITE" id="PS00194">
    <property type="entry name" value="THIOREDOXIN_1"/>
    <property type="match status" value="1"/>
</dbReference>
<organism evidence="8 9">
    <name type="scientific">Polluticaenibacter yanchengensis</name>
    <dbReference type="NCBI Taxonomy" id="3014562"/>
    <lineage>
        <taxon>Bacteria</taxon>
        <taxon>Pseudomonadati</taxon>
        <taxon>Bacteroidota</taxon>
        <taxon>Chitinophagia</taxon>
        <taxon>Chitinophagales</taxon>
        <taxon>Chitinophagaceae</taxon>
        <taxon>Polluticaenibacter</taxon>
    </lineage>
</organism>
<protein>
    <recommendedName>
        <fullName evidence="6">Thioredoxin</fullName>
    </recommendedName>
</protein>
<dbReference type="PRINTS" id="PR00421">
    <property type="entry name" value="THIOREDOXIN"/>
</dbReference>
<name>A0ABT4UNT5_9BACT</name>
<evidence type="ECO:0000256" key="3">
    <source>
        <dbReference type="ARBA" id="ARBA00022982"/>
    </source>
</evidence>
<reference evidence="8 9" key="1">
    <citation type="submission" date="2022-12" db="EMBL/GenBank/DDBJ databases">
        <title>Chitinophagaceae gen. sp. nov., a new member of the family Chitinophagaceae, isolated from soil in a chemical factory.</title>
        <authorList>
            <person name="Ke Z."/>
        </authorList>
    </citation>
    <scope>NUCLEOTIDE SEQUENCE [LARGE SCALE GENOMIC DNA]</scope>
    <source>
        <strain evidence="8 9">LY-5</strain>
    </source>
</reference>
<proteinExistence type="inferred from homology"/>
<keyword evidence="2" id="KW-0813">Transport</keyword>
<evidence type="ECO:0000313" key="9">
    <source>
        <dbReference type="Proteomes" id="UP001210231"/>
    </source>
</evidence>
<dbReference type="RefSeq" id="WP_407032762.1">
    <property type="nucleotide sequence ID" value="NZ_JAQGEF010000030.1"/>
</dbReference>
<dbReference type="Gene3D" id="3.40.30.10">
    <property type="entry name" value="Glutaredoxin"/>
    <property type="match status" value="1"/>
</dbReference>
<sequence length="97" mass="10789">MTFQEIINQDKPVLVDFFATWCGPCKMMTPILTDLKTAVGDTAAIIKIDVDKNQQAASAYQVQGVPTLILFKSGKQLWRQSGVVPAKELERIIKSHL</sequence>
<dbReference type="PANTHER" id="PTHR45663">
    <property type="entry name" value="GEO12009P1"/>
    <property type="match status" value="1"/>
</dbReference>
<comment type="similarity">
    <text evidence="1">Belongs to the thioredoxin family.</text>
</comment>
<keyword evidence="5" id="KW-0676">Redox-active center</keyword>
<evidence type="ECO:0000256" key="1">
    <source>
        <dbReference type="ARBA" id="ARBA00008987"/>
    </source>
</evidence>
<dbReference type="InterPro" id="IPR017937">
    <property type="entry name" value="Thioredoxin_CS"/>
</dbReference>
<dbReference type="CDD" id="cd02947">
    <property type="entry name" value="TRX_family"/>
    <property type="match status" value="1"/>
</dbReference>
<dbReference type="InterPro" id="IPR036249">
    <property type="entry name" value="Thioredoxin-like_sf"/>
</dbReference>
<dbReference type="Proteomes" id="UP001210231">
    <property type="component" value="Unassembled WGS sequence"/>
</dbReference>
<dbReference type="PANTHER" id="PTHR45663:SF11">
    <property type="entry name" value="GEO12009P1"/>
    <property type="match status" value="1"/>
</dbReference>
<evidence type="ECO:0000259" key="7">
    <source>
        <dbReference type="PROSITE" id="PS51352"/>
    </source>
</evidence>
<accession>A0ABT4UNT5</accession>
<dbReference type="InterPro" id="IPR005746">
    <property type="entry name" value="Thioredoxin"/>
</dbReference>
<comment type="caution">
    <text evidence="8">The sequence shown here is derived from an EMBL/GenBank/DDBJ whole genome shotgun (WGS) entry which is preliminary data.</text>
</comment>
<gene>
    <name evidence="8" type="primary">trxA</name>
    <name evidence="8" type="ORF">O3P16_16595</name>
</gene>
<dbReference type="NCBIfam" id="TIGR01068">
    <property type="entry name" value="thioredoxin"/>
    <property type="match status" value="1"/>
</dbReference>
<dbReference type="EMBL" id="JAQGEF010000030">
    <property type="protein sequence ID" value="MDA3616433.1"/>
    <property type="molecule type" value="Genomic_DNA"/>
</dbReference>
<feature type="domain" description="Thioredoxin" evidence="7">
    <location>
        <begin position="1"/>
        <end position="97"/>
    </location>
</feature>
<evidence type="ECO:0000256" key="5">
    <source>
        <dbReference type="ARBA" id="ARBA00023284"/>
    </source>
</evidence>
<dbReference type="Pfam" id="PF00085">
    <property type="entry name" value="Thioredoxin"/>
    <property type="match status" value="1"/>
</dbReference>
<keyword evidence="9" id="KW-1185">Reference proteome</keyword>
<evidence type="ECO:0000256" key="2">
    <source>
        <dbReference type="ARBA" id="ARBA00022448"/>
    </source>
</evidence>
<dbReference type="PIRSF" id="PIRSF000077">
    <property type="entry name" value="Thioredoxin"/>
    <property type="match status" value="1"/>
</dbReference>